<evidence type="ECO:0000313" key="1">
    <source>
        <dbReference type="EMBL" id="MQM12900.1"/>
    </source>
</evidence>
<feature type="non-terminal residue" evidence="1">
    <location>
        <position position="1"/>
    </location>
</feature>
<comment type="caution">
    <text evidence="1">The sequence shown here is derived from an EMBL/GenBank/DDBJ whole genome shotgun (WGS) entry which is preliminary data.</text>
</comment>
<reference evidence="1" key="1">
    <citation type="submission" date="2017-07" db="EMBL/GenBank/DDBJ databases">
        <title>Taro Niue Genome Assembly and Annotation.</title>
        <authorList>
            <person name="Atibalentja N."/>
            <person name="Keating K."/>
            <person name="Fields C.J."/>
        </authorList>
    </citation>
    <scope>NUCLEOTIDE SEQUENCE</scope>
    <source>
        <strain evidence="1">Niue_2</strain>
        <tissue evidence="1">Leaf</tissue>
    </source>
</reference>
<dbReference type="EMBL" id="NMUH01005490">
    <property type="protein sequence ID" value="MQM12900.1"/>
    <property type="molecule type" value="Genomic_DNA"/>
</dbReference>
<dbReference type="Proteomes" id="UP000652761">
    <property type="component" value="Unassembled WGS sequence"/>
</dbReference>
<name>A0A843X6V3_COLES</name>
<organism evidence="1 2">
    <name type="scientific">Colocasia esculenta</name>
    <name type="common">Wild taro</name>
    <name type="synonym">Arum esculentum</name>
    <dbReference type="NCBI Taxonomy" id="4460"/>
    <lineage>
        <taxon>Eukaryota</taxon>
        <taxon>Viridiplantae</taxon>
        <taxon>Streptophyta</taxon>
        <taxon>Embryophyta</taxon>
        <taxon>Tracheophyta</taxon>
        <taxon>Spermatophyta</taxon>
        <taxon>Magnoliopsida</taxon>
        <taxon>Liliopsida</taxon>
        <taxon>Araceae</taxon>
        <taxon>Aroideae</taxon>
        <taxon>Colocasieae</taxon>
        <taxon>Colocasia</taxon>
    </lineage>
</organism>
<evidence type="ECO:0000313" key="2">
    <source>
        <dbReference type="Proteomes" id="UP000652761"/>
    </source>
</evidence>
<keyword evidence="2" id="KW-1185">Reference proteome</keyword>
<dbReference type="AlphaFoldDB" id="A0A843X6V3"/>
<gene>
    <name evidence="1" type="ORF">Taro_045821</name>
</gene>
<accession>A0A843X6V3</accession>
<proteinExistence type="predicted"/>
<protein>
    <submittedName>
        <fullName evidence="1">Uncharacterized protein</fullName>
    </submittedName>
</protein>
<sequence>MRQNEHYLVEASSFHFLFNVYSKVHWIRMLLLLLDIFSSLHCEYNMANGFMLPSFSSLTRTYQLLFSTIYHFVKTLETLWYNFG</sequence>